<reference evidence="1" key="1">
    <citation type="journal article" date="2023" name="IScience">
        <title>Live-bearing cockroach genome reveals convergent evolutionary mechanisms linked to viviparity in insects and beyond.</title>
        <authorList>
            <person name="Fouks B."/>
            <person name="Harrison M.C."/>
            <person name="Mikhailova A.A."/>
            <person name="Marchal E."/>
            <person name="English S."/>
            <person name="Carruthers M."/>
            <person name="Jennings E.C."/>
            <person name="Chiamaka E.L."/>
            <person name="Frigard R.A."/>
            <person name="Pippel M."/>
            <person name="Attardo G.M."/>
            <person name="Benoit J.B."/>
            <person name="Bornberg-Bauer E."/>
            <person name="Tobe S.S."/>
        </authorList>
    </citation>
    <scope>NUCLEOTIDE SEQUENCE</scope>
    <source>
        <strain evidence="1">Stay&amp;Tobe</strain>
    </source>
</reference>
<accession>A0AAD8E3T8</accession>
<organism evidence="1 2">
    <name type="scientific">Diploptera punctata</name>
    <name type="common">Pacific beetle cockroach</name>
    <dbReference type="NCBI Taxonomy" id="6984"/>
    <lineage>
        <taxon>Eukaryota</taxon>
        <taxon>Metazoa</taxon>
        <taxon>Ecdysozoa</taxon>
        <taxon>Arthropoda</taxon>
        <taxon>Hexapoda</taxon>
        <taxon>Insecta</taxon>
        <taxon>Pterygota</taxon>
        <taxon>Neoptera</taxon>
        <taxon>Polyneoptera</taxon>
        <taxon>Dictyoptera</taxon>
        <taxon>Blattodea</taxon>
        <taxon>Blaberoidea</taxon>
        <taxon>Blaberidae</taxon>
        <taxon>Diplopterinae</taxon>
        <taxon>Diploptera</taxon>
    </lineage>
</organism>
<sequence length="69" mass="7529">EMSDSFPLSMTILHSEPLSILFSVSLLASGCSFSPLHSSQTQALILRLEVARCFARDYTSLGTFFGTIV</sequence>
<dbReference type="Proteomes" id="UP001233999">
    <property type="component" value="Unassembled WGS sequence"/>
</dbReference>
<name>A0AAD8E3T8_DIPPU</name>
<feature type="non-terminal residue" evidence="1">
    <location>
        <position position="1"/>
    </location>
</feature>
<dbReference type="AlphaFoldDB" id="A0AAD8E3T8"/>
<evidence type="ECO:0000313" key="2">
    <source>
        <dbReference type="Proteomes" id="UP001233999"/>
    </source>
</evidence>
<feature type="non-terminal residue" evidence="1">
    <location>
        <position position="69"/>
    </location>
</feature>
<gene>
    <name evidence="1" type="ORF">L9F63_007390</name>
</gene>
<evidence type="ECO:0000313" key="1">
    <source>
        <dbReference type="EMBL" id="KAJ9575744.1"/>
    </source>
</evidence>
<dbReference type="EMBL" id="JASPKZ010009821">
    <property type="protein sequence ID" value="KAJ9575744.1"/>
    <property type="molecule type" value="Genomic_DNA"/>
</dbReference>
<comment type="caution">
    <text evidence="1">The sequence shown here is derived from an EMBL/GenBank/DDBJ whole genome shotgun (WGS) entry which is preliminary data.</text>
</comment>
<keyword evidence="2" id="KW-1185">Reference proteome</keyword>
<protein>
    <submittedName>
        <fullName evidence="1">Uncharacterized protein</fullName>
    </submittedName>
</protein>
<proteinExistence type="predicted"/>
<reference evidence="1" key="2">
    <citation type="submission" date="2023-05" db="EMBL/GenBank/DDBJ databases">
        <authorList>
            <person name="Fouks B."/>
        </authorList>
    </citation>
    <scope>NUCLEOTIDE SEQUENCE</scope>
    <source>
        <strain evidence="1">Stay&amp;Tobe</strain>
        <tissue evidence="1">Testes</tissue>
    </source>
</reference>